<protein>
    <submittedName>
        <fullName evidence="1">Uncharacterized protein</fullName>
    </submittedName>
</protein>
<reference evidence="1 2" key="1">
    <citation type="submission" date="2012-08" db="EMBL/GenBank/DDBJ databases">
        <title>Oryza genome evolution.</title>
        <authorList>
            <person name="Wing R.A."/>
        </authorList>
    </citation>
    <scope>NUCLEOTIDE SEQUENCE</scope>
</reference>
<evidence type="ECO:0000313" key="2">
    <source>
        <dbReference type="Proteomes" id="UP000032180"/>
    </source>
</evidence>
<accession>A0A0D9WF43</accession>
<evidence type="ECO:0000313" key="1">
    <source>
        <dbReference type="EnsemblPlants" id="LPERR05G09300.2"/>
    </source>
</evidence>
<organism evidence="1 2">
    <name type="scientific">Leersia perrieri</name>
    <dbReference type="NCBI Taxonomy" id="77586"/>
    <lineage>
        <taxon>Eukaryota</taxon>
        <taxon>Viridiplantae</taxon>
        <taxon>Streptophyta</taxon>
        <taxon>Embryophyta</taxon>
        <taxon>Tracheophyta</taxon>
        <taxon>Spermatophyta</taxon>
        <taxon>Magnoliopsida</taxon>
        <taxon>Liliopsida</taxon>
        <taxon>Poales</taxon>
        <taxon>Poaceae</taxon>
        <taxon>BOP clade</taxon>
        <taxon>Oryzoideae</taxon>
        <taxon>Oryzeae</taxon>
        <taxon>Oryzinae</taxon>
        <taxon>Leersia</taxon>
    </lineage>
</organism>
<dbReference type="Gramene" id="LPERR05G09300.3">
    <property type="protein sequence ID" value="LPERR05G09300.3"/>
    <property type="gene ID" value="LPERR05G09300"/>
</dbReference>
<name>A0A0D9WF43_9ORYZ</name>
<dbReference type="AlphaFoldDB" id="A0A0D9WF43"/>
<reference evidence="1" key="3">
    <citation type="submission" date="2015-04" db="UniProtKB">
        <authorList>
            <consortium name="EnsemblPlants"/>
        </authorList>
    </citation>
    <scope>IDENTIFICATION</scope>
</reference>
<dbReference type="Gramene" id="LPERR05G09300.1">
    <property type="protein sequence ID" value="LPERR05G09300.1"/>
    <property type="gene ID" value="LPERR05G09300"/>
</dbReference>
<dbReference type="Gramene" id="LPERR05G09300.2">
    <property type="protein sequence ID" value="LPERR05G09300.2"/>
    <property type="gene ID" value="LPERR05G09300"/>
</dbReference>
<reference evidence="1 2" key="2">
    <citation type="submission" date="2013-12" db="EMBL/GenBank/DDBJ databases">
        <authorList>
            <person name="Yu Y."/>
            <person name="Lee S."/>
            <person name="de Baynast K."/>
            <person name="Wissotski M."/>
            <person name="Liu L."/>
            <person name="Talag J."/>
            <person name="Goicoechea J."/>
            <person name="Angelova A."/>
            <person name="Jetty R."/>
            <person name="Kudrna D."/>
            <person name="Golser W."/>
            <person name="Rivera L."/>
            <person name="Zhang J."/>
            <person name="Wing R."/>
        </authorList>
    </citation>
    <scope>NUCLEOTIDE SEQUENCE</scope>
</reference>
<proteinExistence type="predicted"/>
<dbReference type="Proteomes" id="UP000032180">
    <property type="component" value="Chromosome 5"/>
</dbReference>
<sequence length="79" mass="9041">MNLNVFDYHFDCRVRDLADRRCPGVVPRVPMYAFVDPSKEDDSDDAMVEDVKVAIDPSPAASRSALLKHHRRIYLQAHT</sequence>
<keyword evidence="2" id="KW-1185">Reference proteome</keyword>
<dbReference type="HOGENOM" id="CLU_2609505_0_0_1"/>
<dbReference type="EnsemblPlants" id="LPERR05G09300.2">
    <property type="protein sequence ID" value="LPERR05G09300.2"/>
    <property type="gene ID" value="LPERR05G09300"/>
</dbReference>
<dbReference type="EnsemblPlants" id="LPERR05G09300.1">
    <property type="protein sequence ID" value="LPERR05G09300.1"/>
    <property type="gene ID" value="LPERR05G09300"/>
</dbReference>
<dbReference type="EnsemblPlants" id="LPERR05G09300.3">
    <property type="protein sequence ID" value="LPERR05G09300.3"/>
    <property type="gene ID" value="LPERR05G09300"/>
</dbReference>